<dbReference type="Proteomes" id="UP000215509">
    <property type="component" value="Unassembled WGS sequence"/>
</dbReference>
<dbReference type="GO" id="GO:0004497">
    <property type="term" value="F:monooxygenase activity"/>
    <property type="evidence" value="ECO:0007669"/>
    <property type="project" value="UniProtKB-KW"/>
</dbReference>
<dbReference type="PROSITE" id="PS51725">
    <property type="entry name" value="ABM"/>
    <property type="match status" value="1"/>
</dbReference>
<organism evidence="2 3">
    <name type="scientific">Paenibacillus rigui</name>
    <dbReference type="NCBI Taxonomy" id="554312"/>
    <lineage>
        <taxon>Bacteria</taxon>
        <taxon>Bacillati</taxon>
        <taxon>Bacillota</taxon>
        <taxon>Bacilli</taxon>
        <taxon>Bacillales</taxon>
        <taxon>Paenibacillaceae</taxon>
        <taxon>Paenibacillus</taxon>
    </lineage>
</organism>
<dbReference type="AlphaFoldDB" id="A0A229UQR3"/>
<name>A0A229UQR3_9BACL</name>
<keyword evidence="2" id="KW-0503">Monooxygenase</keyword>
<comment type="caution">
    <text evidence="2">The sequence shown here is derived from an EMBL/GenBank/DDBJ whole genome shotgun (WGS) entry which is preliminary data.</text>
</comment>
<accession>A0A229UQR3</accession>
<dbReference type="Gene3D" id="3.30.70.100">
    <property type="match status" value="1"/>
</dbReference>
<dbReference type="Pfam" id="PF03992">
    <property type="entry name" value="ABM"/>
    <property type="match status" value="1"/>
</dbReference>
<sequence length="98" mass="10924">MIIIHAKLSVQEQKEQQFLEEIHALIAESRAESGNISYSLLKDTEQDHLYTMVEVWKDMAAVASHNASQHFVSFVTKAKELLAAPLAVTAFDGQPLSK</sequence>
<keyword evidence="2" id="KW-0560">Oxidoreductase</keyword>
<gene>
    <name evidence="2" type="ORF">CF651_13750</name>
</gene>
<dbReference type="PANTHER" id="PTHR33336">
    <property type="entry name" value="QUINOL MONOOXYGENASE YGIN-RELATED"/>
    <property type="match status" value="1"/>
</dbReference>
<dbReference type="OrthoDB" id="287932at2"/>
<reference evidence="2 3" key="1">
    <citation type="submission" date="2017-07" db="EMBL/GenBank/DDBJ databases">
        <title>Genome sequencing and assembly of Paenibacillus rigui.</title>
        <authorList>
            <person name="Mayilraj S."/>
        </authorList>
    </citation>
    <scope>NUCLEOTIDE SEQUENCE [LARGE SCALE GENOMIC DNA]</scope>
    <source>
        <strain evidence="2 3">JCM 16352</strain>
    </source>
</reference>
<feature type="domain" description="ABM" evidence="1">
    <location>
        <begin position="2"/>
        <end position="91"/>
    </location>
</feature>
<dbReference type="SUPFAM" id="SSF54909">
    <property type="entry name" value="Dimeric alpha+beta barrel"/>
    <property type="match status" value="1"/>
</dbReference>
<dbReference type="InterPro" id="IPR011008">
    <property type="entry name" value="Dimeric_a/b-barrel"/>
</dbReference>
<evidence type="ECO:0000313" key="3">
    <source>
        <dbReference type="Proteomes" id="UP000215509"/>
    </source>
</evidence>
<protein>
    <submittedName>
        <fullName evidence="2">Antibiotic biosynthesis monooxygenase</fullName>
    </submittedName>
</protein>
<dbReference type="InterPro" id="IPR007138">
    <property type="entry name" value="ABM_dom"/>
</dbReference>
<dbReference type="InterPro" id="IPR050744">
    <property type="entry name" value="AI-2_Isomerase_LsrG"/>
</dbReference>
<proteinExistence type="predicted"/>
<evidence type="ECO:0000259" key="1">
    <source>
        <dbReference type="PROSITE" id="PS51725"/>
    </source>
</evidence>
<dbReference type="RefSeq" id="WP_094015439.1">
    <property type="nucleotide sequence ID" value="NZ_NMQW01000018.1"/>
</dbReference>
<dbReference type="PANTHER" id="PTHR33336:SF3">
    <property type="entry name" value="ABM DOMAIN-CONTAINING PROTEIN"/>
    <property type="match status" value="1"/>
</dbReference>
<dbReference type="EMBL" id="NMQW01000018">
    <property type="protein sequence ID" value="OXM85762.1"/>
    <property type="molecule type" value="Genomic_DNA"/>
</dbReference>
<evidence type="ECO:0000313" key="2">
    <source>
        <dbReference type="EMBL" id="OXM85762.1"/>
    </source>
</evidence>
<keyword evidence="3" id="KW-1185">Reference proteome</keyword>